<keyword evidence="6" id="KW-0548">Nucleotidyltransferase</keyword>
<dbReference type="GO" id="GO:0003977">
    <property type="term" value="F:UDP-N-acetylglucosamine diphosphorylase activity"/>
    <property type="evidence" value="ECO:0007669"/>
    <property type="project" value="UniProtKB-EC"/>
</dbReference>
<evidence type="ECO:0000313" key="18">
    <source>
        <dbReference type="EMBL" id="XBW08611.1"/>
    </source>
</evidence>
<comment type="catalytic activity">
    <reaction evidence="14">
        <text>alpha-D-glucosamine 1-phosphate + acetyl-CoA = N-acetyl-alpha-D-glucosamine 1-phosphate + CoA + H(+)</text>
        <dbReference type="Rhea" id="RHEA:13725"/>
        <dbReference type="ChEBI" id="CHEBI:15378"/>
        <dbReference type="ChEBI" id="CHEBI:57287"/>
        <dbReference type="ChEBI" id="CHEBI:57288"/>
        <dbReference type="ChEBI" id="CHEBI:57776"/>
        <dbReference type="ChEBI" id="CHEBI:58516"/>
        <dbReference type="EC" id="2.3.1.157"/>
    </reaction>
</comment>
<dbReference type="SUPFAM" id="SSF51161">
    <property type="entry name" value="Trimeric LpxA-like enzymes"/>
    <property type="match status" value="1"/>
</dbReference>
<dbReference type="InterPro" id="IPR050065">
    <property type="entry name" value="GlmU-like"/>
</dbReference>
<keyword evidence="5 18" id="KW-0808">Transferase</keyword>
<sequence>MSRDCSVVVMAAGKGTRMKSAVPKVLHSLCGRTLLGHALATAEGLDPRQIIVVVRHERDLVAAEVGSQAVVADQDEIPGTGRAVQCGLEQAQGDLGRTVVVTSGDVPLLEPSTLVELVEAHEAAGAAVTLMTTIAEDPHGYGRVLRGEDGLVTAIVEEKDATDEQRQVREINAGIYAFETEFLLAALGNLGQDNAQGEMYLTDTVARAVAEGKKALPFVLTDRWQAEGCNDLAQLAQLRQVLTARLCERHLLAGVSIVDPTNIQLDVQVQLEPDCTIEPGTALRGRTVVRTGAVVGPCTTLADVEVGAGATVPHSVLTATEVPAGQAVAPFTRQVG</sequence>
<evidence type="ECO:0000256" key="13">
    <source>
        <dbReference type="ARBA" id="ARBA00023316"/>
    </source>
</evidence>
<evidence type="ECO:0000256" key="15">
    <source>
        <dbReference type="ARBA" id="ARBA00048493"/>
    </source>
</evidence>
<evidence type="ECO:0000256" key="12">
    <source>
        <dbReference type="ARBA" id="ARBA00023315"/>
    </source>
</evidence>
<comment type="cofactor">
    <cofactor evidence="1">
        <name>Mg(2+)</name>
        <dbReference type="ChEBI" id="CHEBI:18420"/>
    </cofactor>
</comment>
<evidence type="ECO:0000256" key="4">
    <source>
        <dbReference type="ARBA" id="ARBA00022490"/>
    </source>
</evidence>
<evidence type="ECO:0000256" key="14">
    <source>
        <dbReference type="ARBA" id="ARBA00048247"/>
    </source>
</evidence>
<evidence type="ECO:0000256" key="11">
    <source>
        <dbReference type="ARBA" id="ARBA00023268"/>
    </source>
</evidence>
<keyword evidence="12" id="KW-0012">Acyltransferase</keyword>
<evidence type="ECO:0000256" key="5">
    <source>
        <dbReference type="ARBA" id="ARBA00022679"/>
    </source>
</evidence>
<dbReference type="EMBL" id="CP138335">
    <property type="protein sequence ID" value="XBW08611.1"/>
    <property type="molecule type" value="Genomic_DNA"/>
</dbReference>
<dbReference type="PANTHER" id="PTHR43584">
    <property type="entry name" value="NUCLEOTIDYL TRANSFERASE"/>
    <property type="match status" value="1"/>
</dbReference>
<comment type="similarity">
    <text evidence="3">In the N-terminal section; belongs to the N-acetylglucosamine-1-phosphate uridyltransferase family.</text>
</comment>
<evidence type="ECO:0000256" key="3">
    <source>
        <dbReference type="ARBA" id="ARBA00007947"/>
    </source>
</evidence>
<keyword evidence="10" id="KW-0573">Peptidoglycan synthesis</keyword>
<name>A0AAU7V940_9ACTO</name>
<comment type="function">
    <text evidence="16">Catalyzes the last two sequential reactions in the de novo biosynthetic pathway for UDP-N-acetylglucosamine (UDP-GlcNAc). The C-terminal domain catalyzes the transfer of acetyl group from acetyl coenzyme A to glucosamine-1-phosphate (GlcN-1-P) to produce N-acetylglucosamine-1-phosphate (GlcNAc-1-P), which is converted into UDP-GlcNAc by the transfer of uridine 5-monophosphate (from uridine 5-triphosphate), a reaction catalyzed by the N-terminal domain.</text>
</comment>
<dbReference type="GO" id="GO:0009252">
    <property type="term" value="P:peptidoglycan biosynthetic process"/>
    <property type="evidence" value="ECO:0007669"/>
    <property type="project" value="UniProtKB-KW"/>
</dbReference>
<feature type="domain" description="MobA-like NTP transferase" evidence="17">
    <location>
        <begin position="7"/>
        <end position="136"/>
    </location>
</feature>
<comment type="similarity">
    <text evidence="2">In the C-terminal section; belongs to the transferase hexapeptide repeat family.</text>
</comment>
<dbReference type="SUPFAM" id="SSF53448">
    <property type="entry name" value="Nucleotide-diphospho-sugar transferases"/>
    <property type="match status" value="1"/>
</dbReference>
<evidence type="ECO:0000256" key="7">
    <source>
        <dbReference type="ARBA" id="ARBA00022723"/>
    </source>
</evidence>
<keyword evidence="7" id="KW-0479">Metal-binding</keyword>
<dbReference type="InterPro" id="IPR029044">
    <property type="entry name" value="Nucleotide-diphossugar_trans"/>
</dbReference>
<evidence type="ECO:0000256" key="9">
    <source>
        <dbReference type="ARBA" id="ARBA00022960"/>
    </source>
</evidence>
<dbReference type="KEGG" id="sapp:SAC06_03365"/>
<protein>
    <submittedName>
        <fullName evidence="18">NTP transferase domain-containing protein</fullName>
    </submittedName>
</protein>
<evidence type="ECO:0000256" key="1">
    <source>
        <dbReference type="ARBA" id="ARBA00001946"/>
    </source>
</evidence>
<keyword evidence="4" id="KW-0963">Cytoplasm</keyword>
<keyword evidence="11" id="KW-0511">Multifunctional enzyme</keyword>
<gene>
    <name evidence="18" type="ORF">SAC06_03365</name>
</gene>
<keyword evidence="9" id="KW-0133">Cell shape</keyword>
<dbReference type="Pfam" id="PF12804">
    <property type="entry name" value="NTP_transf_3"/>
    <property type="match status" value="1"/>
</dbReference>
<dbReference type="InterPro" id="IPR025877">
    <property type="entry name" value="MobA-like_NTP_Trfase"/>
</dbReference>
<comment type="catalytic activity">
    <reaction evidence="15">
        <text>N-acetyl-alpha-D-glucosamine 1-phosphate + UTP + H(+) = UDP-N-acetyl-alpha-D-glucosamine + diphosphate</text>
        <dbReference type="Rhea" id="RHEA:13509"/>
        <dbReference type="ChEBI" id="CHEBI:15378"/>
        <dbReference type="ChEBI" id="CHEBI:33019"/>
        <dbReference type="ChEBI" id="CHEBI:46398"/>
        <dbReference type="ChEBI" id="CHEBI:57705"/>
        <dbReference type="ChEBI" id="CHEBI:57776"/>
        <dbReference type="EC" id="2.7.7.23"/>
    </reaction>
</comment>
<dbReference type="CDD" id="cd02540">
    <property type="entry name" value="GT2_GlmU_N_bac"/>
    <property type="match status" value="1"/>
</dbReference>
<dbReference type="GO" id="GO:0008360">
    <property type="term" value="P:regulation of cell shape"/>
    <property type="evidence" value="ECO:0007669"/>
    <property type="project" value="UniProtKB-KW"/>
</dbReference>
<evidence type="ECO:0000256" key="10">
    <source>
        <dbReference type="ARBA" id="ARBA00022984"/>
    </source>
</evidence>
<organism evidence="18">
    <name type="scientific">Scrofimicrobium appendicitidis</name>
    <dbReference type="NCBI Taxonomy" id="3079930"/>
    <lineage>
        <taxon>Bacteria</taxon>
        <taxon>Bacillati</taxon>
        <taxon>Actinomycetota</taxon>
        <taxon>Actinomycetes</taxon>
        <taxon>Actinomycetales</taxon>
        <taxon>Actinomycetaceae</taxon>
        <taxon>Scrofimicrobium</taxon>
    </lineage>
</organism>
<reference evidence="18" key="1">
    <citation type="submission" date="2023-11" db="EMBL/GenBank/DDBJ databases">
        <title>Scrofimicrobium hongkongense sp. nov., isolated from a patient with peritonitis.</title>
        <authorList>
            <person name="Lao H.Y."/>
            <person name="Wong A.Y.P."/>
            <person name="Ng T.L."/>
            <person name="Wong R.Y.L."/>
            <person name="Yau M.C.Y."/>
            <person name="Lam J.Y.W."/>
            <person name="Siu G.K.H."/>
        </authorList>
    </citation>
    <scope>NUCLEOTIDE SEQUENCE</scope>
    <source>
        <strain evidence="18">R131</strain>
    </source>
</reference>
<dbReference type="GO" id="GO:0071555">
    <property type="term" value="P:cell wall organization"/>
    <property type="evidence" value="ECO:0007669"/>
    <property type="project" value="UniProtKB-KW"/>
</dbReference>
<dbReference type="AlphaFoldDB" id="A0AAU7V940"/>
<evidence type="ECO:0000256" key="16">
    <source>
        <dbReference type="ARBA" id="ARBA00049628"/>
    </source>
</evidence>
<evidence type="ECO:0000259" key="17">
    <source>
        <dbReference type="Pfam" id="PF12804"/>
    </source>
</evidence>
<proteinExistence type="inferred from homology"/>
<accession>A0AAU7V940</accession>
<keyword evidence="8" id="KW-0460">Magnesium</keyword>
<keyword evidence="13" id="KW-0961">Cell wall biogenesis/degradation</keyword>
<evidence type="ECO:0000256" key="2">
    <source>
        <dbReference type="ARBA" id="ARBA00007707"/>
    </source>
</evidence>
<dbReference type="Gene3D" id="3.90.550.10">
    <property type="entry name" value="Spore Coat Polysaccharide Biosynthesis Protein SpsA, Chain A"/>
    <property type="match status" value="1"/>
</dbReference>
<dbReference type="RefSeq" id="WP_350258811.1">
    <property type="nucleotide sequence ID" value="NZ_CP138335.1"/>
</dbReference>
<evidence type="ECO:0000256" key="6">
    <source>
        <dbReference type="ARBA" id="ARBA00022695"/>
    </source>
</evidence>
<dbReference type="GO" id="GO:0019134">
    <property type="term" value="F:glucosamine-1-phosphate N-acetyltransferase activity"/>
    <property type="evidence" value="ECO:0007669"/>
    <property type="project" value="UniProtKB-EC"/>
</dbReference>
<dbReference type="InterPro" id="IPR011004">
    <property type="entry name" value="Trimer_LpxA-like_sf"/>
</dbReference>
<dbReference type="Gene3D" id="2.160.10.10">
    <property type="entry name" value="Hexapeptide repeat proteins"/>
    <property type="match status" value="1"/>
</dbReference>
<dbReference type="PANTHER" id="PTHR43584:SF3">
    <property type="entry name" value="BIFUNCTIONAL PROTEIN GLMU"/>
    <property type="match status" value="1"/>
</dbReference>
<dbReference type="GO" id="GO:0046872">
    <property type="term" value="F:metal ion binding"/>
    <property type="evidence" value="ECO:0007669"/>
    <property type="project" value="UniProtKB-KW"/>
</dbReference>
<evidence type="ECO:0000256" key="8">
    <source>
        <dbReference type="ARBA" id="ARBA00022842"/>
    </source>
</evidence>